<gene>
    <name evidence="2" type="ORF">MNEG_6319</name>
</gene>
<name>A0A0D2L335_9CHLO</name>
<evidence type="ECO:0000313" key="3">
    <source>
        <dbReference type="Proteomes" id="UP000054498"/>
    </source>
</evidence>
<organism evidence="2 3">
    <name type="scientific">Monoraphidium neglectum</name>
    <dbReference type="NCBI Taxonomy" id="145388"/>
    <lineage>
        <taxon>Eukaryota</taxon>
        <taxon>Viridiplantae</taxon>
        <taxon>Chlorophyta</taxon>
        <taxon>core chlorophytes</taxon>
        <taxon>Chlorophyceae</taxon>
        <taxon>CS clade</taxon>
        <taxon>Sphaeropleales</taxon>
        <taxon>Selenastraceae</taxon>
        <taxon>Monoraphidium</taxon>
    </lineage>
</organism>
<dbReference type="EMBL" id="KK101234">
    <property type="protein sequence ID" value="KIZ01644.1"/>
    <property type="molecule type" value="Genomic_DNA"/>
</dbReference>
<keyword evidence="3" id="KW-1185">Reference proteome</keyword>
<evidence type="ECO:0000313" key="2">
    <source>
        <dbReference type="EMBL" id="KIZ01644.1"/>
    </source>
</evidence>
<dbReference type="RefSeq" id="XP_013900663.1">
    <property type="nucleotide sequence ID" value="XM_014045209.1"/>
</dbReference>
<dbReference type="AlphaFoldDB" id="A0A0D2L335"/>
<dbReference type="KEGG" id="mng:MNEG_6319"/>
<reference evidence="2 3" key="1">
    <citation type="journal article" date="2013" name="BMC Genomics">
        <title>Reconstruction of the lipid metabolism for the microalga Monoraphidium neglectum from its genome sequence reveals characteristics suitable for biofuel production.</title>
        <authorList>
            <person name="Bogen C."/>
            <person name="Al-Dilaimi A."/>
            <person name="Albersmeier A."/>
            <person name="Wichmann J."/>
            <person name="Grundmann M."/>
            <person name="Rupp O."/>
            <person name="Lauersen K.J."/>
            <person name="Blifernez-Klassen O."/>
            <person name="Kalinowski J."/>
            <person name="Goesmann A."/>
            <person name="Mussgnug J.H."/>
            <person name="Kruse O."/>
        </authorList>
    </citation>
    <scope>NUCLEOTIDE SEQUENCE [LARGE SCALE GENOMIC DNA]</scope>
    <source>
        <strain evidence="2 3">SAG 48.87</strain>
    </source>
</reference>
<protein>
    <submittedName>
        <fullName evidence="2">Uncharacterized protein</fullName>
    </submittedName>
</protein>
<feature type="region of interest" description="Disordered" evidence="1">
    <location>
        <begin position="40"/>
        <end position="59"/>
    </location>
</feature>
<sequence length="332" mass="32154">MPAEHAPTRLQAGGNHLPGQYVIARVGTCGPRGRPRSLSFTGSAFSGGSMSGGEGGGKRQRVECLPQVGAAGPANGTLLQVAPAATPPCEDDDGCSDRIAFSAAGRSAPLGAGATCAPLPPSLPAGAASPMLLGAARCAPRVGLGGRRCAAVALFGGGVSASDDDDLLCSHQDQRAGHGLDNALVHVGDDDADEDAFMSDAVLLDAAAAPSPCFFGGGGDGGDDVMVGVCVPAACAPSQDLQLDVARLLGDDGWGPACGAGTGSGAALARDGSCAAGCGAASADDDATGLVVPGTSGGDSPSCSGAELELLGGWELEAAMAAAAAARRAPRH</sequence>
<evidence type="ECO:0000256" key="1">
    <source>
        <dbReference type="SAM" id="MobiDB-lite"/>
    </source>
</evidence>
<accession>A0A0D2L335</accession>
<dbReference type="GeneID" id="25739195"/>
<proteinExistence type="predicted"/>
<dbReference type="Proteomes" id="UP000054498">
    <property type="component" value="Unassembled WGS sequence"/>
</dbReference>